<name>A0A7W8M736_9FIRM</name>
<dbReference type="EMBL" id="JACHFW010000024">
    <property type="protein sequence ID" value="MBB5266257.1"/>
    <property type="molecule type" value="Genomic_DNA"/>
</dbReference>
<protein>
    <recommendedName>
        <fullName evidence="3">Acetyltransferase</fullName>
    </recommendedName>
</protein>
<dbReference type="RefSeq" id="WP_183776609.1">
    <property type="nucleotide sequence ID" value="NZ_JACHFW010000024.1"/>
</dbReference>
<evidence type="ECO:0000313" key="1">
    <source>
        <dbReference type="EMBL" id="MBB5266257.1"/>
    </source>
</evidence>
<comment type="caution">
    <text evidence="1">The sequence shown here is derived from an EMBL/GenBank/DDBJ whole genome shotgun (WGS) entry which is preliminary data.</text>
</comment>
<accession>A0A7W8M736</accession>
<dbReference type="Proteomes" id="UP000543642">
    <property type="component" value="Unassembled WGS sequence"/>
</dbReference>
<dbReference type="AlphaFoldDB" id="A0A7W8M736"/>
<keyword evidence="2" id="KW-1185">Reference proteome</keyword>
<evidence type="ECO:0000313" key="2">
    <source>
        <dbReference type="Proteomes" id="UP000543642"/>
    </source>
</evidence>
<reference evidence="1 2" key="1">
    <citation type="submission" date="2020-08" db="EMBL/GenBank/DDBJ databases">
        <title>Genomic Encyclopedia of Type Strains, Phase IV (KMG-IV): sequencing the most valuable type-strain genomes for metagenomic binning, comparative biology and taxonomic classification.</title>
        <authorList>
            <person name="Goeker M."/>
        </authorList>
    </citation>
    <scope>NUCLEOTIDE SEQUENCE [LARGE SCALE GENOMIC DNA]</scope>
    <source>
        <strain evidence="1 2">DSM 106146</strain>
    </source>
</reference>
<evidence type="ECO:0008006" key="3">
    <source>
        <dbReference type="Google" id="ProtNLM"/>
    </source>
</evidence>
<proteinExistence type="predicted"/>
<dbReference type="SUPFAM" id="SSF55729">
    <property type="entry name" value="Acyl-CoA N-acyltransferases (Nat)"/>
    <property type="match status" value="1"/>
</dbReference>
<gene>
    <name evidence="1" type="ORF">HNP82_003414</name>
</gene>
<sequence length="87" mass="10090">MGIRQAVLDDLNIVRHISEVTISEIYPHYYPKGAVDFFLEHHSEENILRDIKRNQVFLCFDYAQDAVGTITINVWGVHLISNLHIIL</sequence>
<dbReference type="InterPro" id="IPR016181">
    <property type="entry name" value="Acyl_CoA_acyltransferase"/>
</dbReference>
<dbReference type="Gene3D" id="3.40.630.30">
    <property type="match status" value="1"/>
</dbReference>
<organism evidence="1 2">
    <name type="scientific">Catenibacillus scindens</name>
    <dbReference type="NCBI Taxonomy" id="673271"/>
    <lineage>
        <taxon>Bacteria</taxon>
        <taxon>Bacillati</taxon>
        <taxon>Bacillota</taxon>
        <taxon>Clostridia</taxon>
        <taxon>Lachnospirales</taxon>
        <taxon>Lachnospiraceae</taxon>
        <taxon>Catenibacillus</taxon>
    </lineage>
</organism>